<evidence type="ECO:0000313" key="3">
    <source>
        <dbReference type="Proteomes" id="UP001465668"/>
    </source>
</evidence>
<keyword evidence="3" id="KW-1185">Reference proteome</keyword>
<comment type="caution">
    <text evidence="2">The sequence shown here is derived from an EMBL/GenBank/DDBJ whole genome shotgun (WGS) entry which is preliminary data.</text>
</comment>
<feature type="domain" description="Auxiliary Activity family 9 catalytic" evidence="1">
    <location>
        <begin position="53"/>
        <end position="140"/>
    </location>
</feature>
<reference evidence="2 3" key="1">
    <citation type="submission" date="2024-02" db="EMBL/GenBank/DDBJ databases">
        <title>First draft genome assembly of two strains of Seiridium cardinale.</title>
        <authorList>
            <person name="Emiliani G."/>
            <person name="Scali E."/>
        </authorList>
    </citation>
    <scope>NUCLEOTIDE SEQUENCE [LARGE SCALE GENOMIC DNA]</scope>
    <source>
        <strain evidence="2 3">BM-138-000479</strain>
    </source>
</reference>
<dbReference type="InterPro" id="IPR005103">
    <property type="entry name" value="AA9_LPMO"/>
</dbReference>
<gene>
    <name evidence="2" type="ORF">SCAR479_12818</name>
</gene>
<dbReference type="Gene3D" id="2.70.50.70">
    <property type="match status" value="1"/>
</dbReference>
<dbReference type="EMBL" id="JARVKM010000091">
    <property type="protein sequence ID" value="KAK9770547.1"/>
    <property type="molecule type" value="Genomic_DNA"/>
</dbReference>
<protein>
    <recommendedName>
        <fullName evidence="1">Auxiliary Activity family 9 catalytic domain-containing protein</fullName>
    </recommendedName>
</protein>
<dbReference type="Pfam" id="PF03443">
    <property type="entry name" value="AA9"/>
    <property type="match status" value="1"/>
</dbReference>
<name>A0ABR2X9W4_9PEZI</name>
<dbReference type="Proteomes" id="UP001465668">
    <property type="component" value="Unassembled WGS sequence"/>
</dbReference>
<proteinExistence type="predicted"/>
<evidence type="ECO:0000313" key="2">
    <source>
        <dbReference type="EMBL" id="KAK9770547.1"/>
    </source>
</evidence>
<evidence type="ECO:0000259" key="1">
    <source>
        <dbReference type="Pfam" id="PF03443"/>
    </source>
</evidence>
<accession>A0ABR2X9W4</accession>
<organism evidence="2 3">
    <name type="scientific">Seiridium cardinale</name>
    <dbReference type="NCBI Taxonomy" id="138064"/>
    <lineage>
        <taxon>Eukaryota</taxon>
        <taxon>Fungi</taxon>
        <taxon>Dikarya</taxon>
        <taxon>Ascomycota</taxon>
        <taxon>Pezizomycotina</taxon>
        <taxon>Sordariomycetes</taxon>
        <taxon>Xylariomycetidae</taxon>
        <taxon>Amphisphaeriales</taxon>
        <taxon>Sporocadaceae</taxon>
        <taxon>Seiridium</taxon>
    </lineage>
</organism>
<sequence length="147" mass="16326">MKFSHTFSDQVCSPNVSPFGFGSLLFRRSSNQRQRDRYLRNIPENTRSAKYMSTKYINTFDDLTPEDAEFRCNLGATNETTVGTAEVAAGSELAMELAVSTTMQHPEPAQVHLSKAPGLVIEYDGSGGWFKVQQETIYNDGDLTSTT</sequence>